<organism evidence="1">
    <name type="scientific">Pseudomonas sp. 13.2</name>
    <dbReference type="NCBI Taxonomy" id="3144665"/>
    <lineage>
        <taxon>Bacteria</taxon>
        <taxon>Pseudomonadati</taxon>
        <taxon>Pseudomonadota</taxon>
        <taxon>Gammaproteobacteria</taxon>
        <taxon>Pseudomonadales</taxon>
        <taxon>Pseudomonadaceae</taxon>
        <taxon>Pseudomonas</taxon>
    </lineage>
</organism>
<evidence type="ECO:0000313" key="1">
    <source>
        <dbReference type="EMBL" id="XBG32490.1"/>
    </source>
</evidence>
<name>A0AAU7BIQ0_9PSED</name>
<dbReference type="Pfam" id="PF11528">
    <property type="entry name" value="DUF3224"/>
    <property type="match status" value="1"/>
</dbReference>
<proteinExistence type="predicted"/>
<gene>
    <name evidence="1" type="ORF">ABH853_04680</name>
</gene>
<dbReference type="EMBL" id="CP157179">
    <property type="protein sequence ID" value="XBG32490.1"/>
    <property type="molecule type" value="Genomic_DNA"/>
</dbReference>
<accession>A0AAU7BIQ0</accession>
<sequence length="135" mass="14524">MEALAIFSPKNFKPTGINPPVEITTALPVTVSTMEKTYVGDIQGESLTFFTAAFDHATKIGTYIAMESFKGTVNGRTGTFNFVHSASTMGSERNDEFFCIVAGSGTNELKGISGSGEISIDSEGTHRIRLNYQLT</sequence>
<dbReference type="SUPFAM" id="SSF159238">
    <property type="entry name" value="SO1590-like"/>
    <property type="match status" value="1"/>
</dbReference>
<dbReference type="InterPro" id="IPR023159">
    <property type="entry name" value="SO1590-like_sf"/>
</dbReference>
<reference evidence="1" key="2">
    <citation type="submission" date="2024-05" db="EMBL/GenBank/DDBJ databases">
        <authorList>
            <person name="Mellies J."/>
            <person name="Newton I."/>
        </authorList>
    </citation>
    <scope>NUCLEOTIDE SEQUENCE</scope>
    <source>
        <strain evidence="1">13.2</strain>
    </source>
</reference>
<dbReference type="InterPro" id="IPR021607">
    <property type="entry name" value="DUF3224"/>
</dbReference>
<reference evidence="1" key="1">
    <citation type="journal article" date="2019" name="Microbiol. Resour. Announc.">
        <title>Draft Genome Sequences of Five Environmental Bacterial Isolates That Degrade Polyethylene Terephthalate Plastic.</title>
        <authorList>
            <person name="Leon-Zayas R."/>
            <person name="Roberts C."/>
            <person name="Vague M."/>
            <person name="Mellies J.L."/>
        </authorList>
    </citation>
    <scope>NUCLEOTIDE SEQUENCE</scope>
    <source>
        <strain evidence="1">13.2</strain>
    </source>
</reference>
<protein>
    <submittedName>
        <fullName evidence="1">DUF3224 domain-containing protein</fullName>
    </submittedName>
</protein>
<dbReference type="Gene3D" id="2.40.350.10">
    <property type="entry name" value="SO1590-like"/>
    <property type="match status" value="1"/>
</dbReference>
<dbReference type="AlphaFoldDB" id="A0AAU7BIQ0"/>